<feature type="signal peptide" evidence="2">
    <location>
        <begin position="1"/>
        <end position="24"/>
    </location>
</feature>
<reference evidence="3 4" key="1">
    <citation type="journal article" date="2015" name="Genome Announc.">
        <title>Genome sequencing of 18 francisella strains to aid in assay development and testing.</title>
        <authorList>
            <person name="Johnson S.L."/>
            <person name="Daligault H.E."/>
            <person name="Davenport K.W."/>
            <person name="Coyne S.R."/>
            <person name="Frey K.G."/>
            <person name="Koroleva G.I."/>
            <person name="Broomall S.M."/>
            <person name="Bishop-Lilly K.A."/>
            <person name="Bruce D.C."/>
            <person name="Chertkov O."/>
            <person name="Freitas T."/>
            <person name="Jaissle J."/>
            <person name="Ladner J.T."/>
            <person name="Rosenzweig C.N."/>
            <person name="Gibbons H.S."/>
            <person name="Palacios G.F."/>
            <person name="Redden C.L."/>
            <person name="Xu Y."/>
            <person name="Minogue T.D."/>
            <person name="Chain P.S."/>
        </authorList>
    </citation>
    <scope>NUCLEOTIDE SEQUENCE [LARGE SCALE GENOMIC DNA]</scope>
    <source>
        <strain evidence="3 4">GA01-2794</strain>
    </source>
</reference>
<proteinExistence type="predicted"/>
<name>A0A0B6CRW2_9GAMM</name>
<dbReference type="Proteomes" id="UP000031830">
    <property type="component" value="Chromosome"/>
</dbReference>
<accession>A0A0B6CRW2</accession>
<evidence type="ECO:0008006" key="5">
    <source>
        <dbReference type="Google" id="ProtNLM"/>
    </source>
</evidence>
<gene>
    <name evidence="3" type="ORF">LA55_358</name>
</gene>
<feature type="chain" id="PRO_5002121892" description="Lipoprotein" evidence="2">
    <location>
        <begin position="25"/>
        <end position="74"/>
    </location>
</feature>
<sequence length="74" mass="7713">MKKTTLLVLAFVATALISCTNSGGDSFGYVTPPPTDQNLDSNEPGYMQQPGGVSAGIISEQGHASHDAFVTIKE</sequence>
<evidence type="ECO:0000256" key="1">
    <source>
        <dbReference type="SAM" id="MobiDB-lite"/>
    </source>
</evidence>
<evidence type="ECO:0000256" key="2">
    <source>
        <dbReference type="SAM" id="SignalP"/>
    </source>
</evidence>
<dbReference type="KEGG" id="fpz:LA55_358"/>
<evidence type="ECO:0000313" key="3">
    <source>
        <dbReference type="EMBL" id="AJI53219.1"/>
    </source>
</evidence>
<protein>
    <recommendedName>
        <fullName evidence="5">Lipoprotein</fullName>
    </recommendedName>
</protein>
<dbReference type="PROSITE" id="PS51257">
    <property type="entry name" value="PROKAR_LIPOPROTEIN"/>
    <property type="match status" value="1"/>
</dbReference>
<keyword evidence="2" id="KW-0732">Signal</keyword>
<dbReference type="STRING" id="28110.KU46_888"/>
<evidence type="ECO:0000313" key="4">
    <source>
        <dbReference type="Proteomes" id="UP000031830"/>
    </source>
</evidence>
<dbReference type="RefSeq" id="WP_044525624.1">
    <property type="nucleotide sequence ID" value="NZ_CP009440.1"/>
</dbReference>
<organism evidence="3 4">
    <name type="scientific">Francisella philomiragia</name>
    <dbReference type="NCBI Taxonomy" id="28110"/>
    <lineage>
        <taxon>Bacteria</taxon>
        <taxon>Pseudomonadati</taxon>
        <taxon>Pseudomonadota</taxon>
        <taxon>Gammaproteobacteria</taxon>
        <taxon>Thiotrichales</taxon>
        <taxon>Francisellaceae</taxon>
        <taxon>Francisella</taxon>
    </lineage>
</organism>
<dbReference type="OrthoDB" id="5605020at2"/>
<feature type="region of interest" description="Disordered" evidence="1">
    <location>
        <begin position="28"/>
        <end position="54"/>
    </location>
</feature>
<dbReference type="AlphaFoldDB" id="A0A0B6CRW2"/>
<dbReference type="EMBL" id="CP009440">
    <property type="protein sequence ID" value="AJI53219.1"/>
    <property type="molecule type" value="Genomic_DNA"/>
</dbReference>